<dbReference type="AlphaFoldDB" id="A0A7J3SLA2"/>
<comment type="caution">
    <text evidence="1">The sequence shown here is derived from an EMBL/GenBank/DDBJ whole genome shotgun (WGS) entry which is preliminary data.</text>
</comment>
<protein>
    <submittedName>
        <fullName evidence="1">Uncharacterized protein</fullName>
    </submittedName>
</protein>
<name>A0A7J3SLA2_9CREN</name>
<accession>A0A7J3SLA2</accession>
<dbReference type="EMBL" id="DTLS01000078">
    <property type="protein sequence ID" value="HGZ60123.1"/>
    <property type="molecule type" value="Genomic_DNA"/>
</dbReference>
<sequence length="188" mass="21208">MEKHKIALNFVVFTVDSGQGKKTYAIENSLICQLLPQNRILLIQKIERDLMSSEVVDGKIIDKCFSDDNLKEFLDEGLKAAMSIKGKEPERFALKFLSSEMNRLIFGGLFNRGIKLDVSGKRDLFLISLYKDLLPEGSKISVKRNVIQQATVREAGENIYIEESALSGIEKMLNLLIKKGMIKLPQSL</sequence>
<organism evidence="1">
    <name type="scientific">Fervidicoccus fontis</name>
    <dbReference type="NCBI Taxonomy" id="683846"/>
    <lineage>
        <taxon>Archaea</taxon>
        <taxon>Thermoproteota</taxon>
        <taxon>Thermoprotei</taxon>
        <taxon>Fervidicoccales</taxon>
        <taxon>Fervidicoccaceae</taxon>
        <taxon>Fervidicoccus</taxon>
    </lineage>
</organism>
<evidence type="ECO:0000313" key="1">
    <source>
        <dbReference type="EMBL" id="HGZ60123.1"/>
    </source>
</evidence>
<proteinExistence type="predicted"/>
<gene>
    <name evidence="1" type="ORF">ENW83_02810</name>
</gene>
<reference evidence="1" key="1">
    <citation type="journal article" date="2020" name="mSystems">
        <title>Genome- and Community-Level Interaction Insights into Carbon Utilization and Element Cycling Functions of Hydrothermarchaeota in Hydrothermal Sediment.</title>
        <authorList>
            <person name="Zhou Z."/>
            <person name="Liu Y."/>
            <person name="Xu W."/>
            <person name="Pan J."/>
            <person name="Luo Z.H."/>
            <person name="Li M."/>
        </authorList>
    </citation>
    <scope>NUCLEOTIDE SEQUENCE [LARGE SCALE GENOMIC DNA]</scope>
    <source>
        <strain evidence="1">SpSt-885</strain>
    </source>
</reference>